<dbReference type="PANTHER" id="PTHR43133">
    <property type="entry name" value="RNA POLYMERASE ECF-TYPE SIGMA FACTO"/>
    <property type="match status" value="1"/>
</dbReference>
<dbReference type="InterPro" id="IPR039425">
    <property type="entry name" value="RNA_pol_sigma-70-like"/>
</dbReference>
<dbReference type="NCBIfam" id="TIGR02989">
    <property type="entry name" value="Sig-70_gvs1"/>
    <property type="match status" value="1"/>
</dbReference>
<dbReference type="InterPro" id="IPR013324">
    <property type="entry name" value="RNA_pol_sigma_r3/r4-like"/>
</dbReference>
<dbReference type="SUPFAM" id="SSF88946">
    <property type="entry name" value="Sigma2 domain of RNA polymerase sigma factors"/>
    <property type="match status" value="1"/>
</dbReference>
<protein>
    <recommendedName>
        <fullName evidence="5">RNA polymerase sigma-70 region 2 domain-containing protein</fullName>
    </recommendedName>
</protein>
<evidence type="ECO:0000259" key="5">
    <source>
        <dbReference type="Pfam" id="PF04542"/>
    </source>
</evidence>
<evidence type="ECO:0000256" key="2">
    <source>
        <dbReference type="ARBA" id="ARBA00023015"/>
    </source>
</evidence>
<evidence type="ECO:0000313" key="7">
    <source>
        <dbReference type="Proteomes" id="UP000263642"/>
    </source>
</evidence>
<comment type="similarity">
    <text evidence="1">Belongs to the sigma-70 factor family. ECF subfamily.</text>
</comment>
<keyword evidence="4" id="KW-0804">Transcription</keyword>
<dbReference type="Gene3D" id="1.10.1740.10">
    <property type="match status" value="1"/>
</dbReference>
<dbReference type="NCBIfam" id="TIGR02937">
    <property type="entry name" value="sigma70-ECF"/>
    <property type="match status" value="1"/>
</dbReference>
<dbReference type="Proteomes" id="UP000263642">
    <property type="component" value="Unassembled WGS sequence"/>
</dbReference>
<proteinExistence type="inferred from homology"/>
<dbReference type="AlphaFoldDB" id="A0A3D3QYC3"/>
<dbReference type="SUPFAM" id="SSF88659">
    <property type="entry name" value="Sigma3 and sigma4 domains of RNA polymerase sigma factors"/>
    <property type="match status" value="1"/>
</dbReference>
<keyword evidence="2" id="KW-0805">Transcription regulation</keyword>
<dbReference type="InterPro" id="IPR013325">
    <property type="entry name" value="RNA_pol_sigma_r2"/>
</dbReference>
<reference evidence="6 7" key="1">
    <citation type="journal article" date="2018" name="Nat. Biotechnol.">
        <title>A standardized bacterial taxonomy based on genome phylogeny substantially revises the tree of life.</title>
        <authorList>
            <person name="Parks D.H."/>
            <person name="Chuvochina M."/>
            <person name="Waite D.W."/>
            <person name="Rinke C."/>
            <person name="Skarshewski A."/>
            <person name="Chaumeil P.A."/>
            <person name="Hugenholtz P."/>
        </authorList>
    </citation>
    <scope>NUCLEOTIDE SEQUENCE [LARGE SCALE GENOMIC DNA]</scope>
    <source>
        <strain evidence="6">UBA9375</strain>
    </source>
</reference>
<dbReference type="EMBL" id="DQAY01000007">
    <property type="protein sequence ID" value="HCO21593.1"/>
    <property type="molecule type" value="Genomic_DNA"/>
</dbReference>
<dbReference type="Pfam" id="PF04542">
    <property type="entry name" value="Sigma70_r2"/>
    <property type="match status" value="1"/>
</dbReference>
<dbReference type="InterPro" id="IPR036388">
    <property type="entry name" value="WH-like_DNA-bd_sf"/>
</dbReference>
<accession>A0A3D3QYC3</accession>
<evidence type="ECO:0000256" key="4">
    <source>
        <dbReference type="ARBA" id="ARBA00023163"/>
    </source>
</evidence>
<evidence type="ECO:0000313" key="6">
    <source>
        <dbReference type="EMBL" id="HCO21593.1"/>
    </source>
</evidence>
<name>A0A3D3QYC3_9PLAN</name>
<dbReference type="GO" id="GO:0006352">
    <property type="term" value="P:DNA-templated transcription initiation"/>
    <property type="evidence" value="ECO:0007669"/>
    <property type="project" value="InterPro"/>
</dbReference>
<keyword evidence="3" id="KW-0731">Sigma factor</keyword>
<feature type="domain" description="RNA polymerase sigma-70 region 2" evidence="5">
    <location>
        <begin position="59"/>
        <end position="121"/>
    </location>
</feature>
<dbReference type="Gene3D" id="1.10.10.10">
    <property type="entry name" value="Winged helix-like DNA-binding domain superfamily/Winged helix DNA-binding domain"/>
    <property type="match status" value="1"/>
</dbReference>
<dbReference type="InterPro" id="IPR014331">
    <property type="entry name" value="RNA_pol_sigma70_ECF_RHOBA"/>
</dbReference>
<dbReference type="InterPro" id="IPR007627">
    <property type="entry name" value="RNA_pol_sigma70_r2"/>
</dbReference>
<sequence length="216" mass="24909">MLNTHLEYSWIYLANTSTKTGSLWNINIAASSTHFLILEMIQAQMMVSEEFVLNLIDCQTKLYSYVLSLTGNKNDAHDILQETNKSVLEKAADFTPGTSFSAWASKIAYYKVLSYHRDAQRDTLLFNAELLKEISEKSISKNQQYDRRLGSLFHCLEQLPDDHQRLLKQRYQEEKTLEEIAGIWGRTYNGITSLLYRLRLALIDCVDKSLQLEDGL</sequence>
<comment type="caution">
    <text evidence="6">The sequence shown here is derived from an EMBL/GenBank/DDBJ whole genome shotgun (WGS) entry which is preliminary data.</text>
</comment>
<gene>
    <name evidence="6" type="ORF">DIT97_00410</name>
</gene>
<evidence type="ECO:0000256" key="3">
    <source>
        <dbReference type="ARBA" id="ARBA00023082"/>
    </source>
</evidence>
<dbReference type="GO" id="GO:0016987">
    <property type="term" value="F:sigma factor activity"/>
    <property type="evidence" value="ECO:0007669"/>
    <property type="project" value="UniProtKB-KW"/>
</dbReference>
<dbReference type="PANTHER" id="PTHR43133:SF51">
    <property type="entry name" value="RNA POLYMERASE SIGMA FACTOR"/>
    <property type="match status" value="1"/>
</dbReference>
<organism evidence="6 7">
    <name type="scientific">Gimesia maris</name>
    <dbReference type="NCBI Taxonomy" id="122"/>
    <lineage>
        <taxon>Bacteria</taxon>
        <taxon>Pseudomonadati</taxon>
        <taxon>Planctomycetota</taxon>
        <taxon>Planctomycetia</taxon>
        <taxon>Planctomycetales</taxon>
        <taxon>Planctomycetaceae</taxon>
        <taxon>Gimesia</taxon>
    </lineage>
</organism>
<evidence type="ECO:0000256" key="1">
    <source>
        <dbReference type="ARBA" id="ARBA00010641"/>
    </source>
</evidence>
<dbReference type="InterPro" id="IPR014284">
    <property type="entry name" value="RNA_pol_sigma-70_dom"/>
</dbReference>